<evidence type="ECO:0000256" key="1">
    <source>
        <dbReference type="ARBA" id="ARBA00007692"/>
    </source>
</evidence>
<evidence type="ECO:0000256" key="2">
    <source>
        <dbReference type="ARBA" id="ARBA00022472"/>
    </source>
</evidence>
<dbReference type="PANTHER" id="PTHR13068:SF130">
    <property type="entry name" value="TRANSCRIPTION TERMINATION FACTOR MTERF6, CHLOROPLASTIC_MITOCHONDRIAL-LIKE"/>
    <property type="match status" value="1"/>
</dbReference>
<dbReference type="SMART" id="SM00733">
    <property type="entry name" value="Mterf"/>
    <property type="match status" value="6"/>
</dbReference>
<organism evidence="4 5">
    <name type="scientific">Sesamum alatum</name>
    <dbReference type="NCBI Taxonomy" id="300844"/>
    <lineage>
        <taxon>Eukaryota</taxon>
        <taxon>Viridiplantae</taxon>
        <taxon>Streptophyta</taxon>
        <taxon>Embryophyta</taxon>
        <taxon>Tracheophyta</taxon>
        <taxon>Spermatophyta</taxon>
        <taxon>Magnoliopsida</taxon>
        <taxon>eudicotyledons</taxon>
        <taxon>Gunneridae</taxon>
        <taxon>Pentapetalae</taxon>
        <taxon>asterids</taxon>
        <taxon>lamiids</taxon>
        <taxon>Lamiales</taxon>
        <taxon>Pedaliaceae</taxon>
        <taxon>Sesamum</taxon>
    </lineage>
</organism>
<comment type="similarity">
    <text evidence="1">Belongs to the mTERF family.</text>
</comment>
<dbReference type="InterPro" id="IPR038538">
    <property type="entry name" value="MTERF_sf"/>
</dbReference>
<keyword evidence="2" id="KW-0806">Transcription termination</keyword>
<dbReference type="GO" id="GO:0006353">
    <property type="term" value="P:DNA-templated transcription termination"/>
    <property type="evidence" value="ECO:0007669"/>
    <property type="project" value="UniProtKB-KW"/>
</dbReference>
<proteinExistence type="inferred from homology"/>
<keyword evidence="2" id="KW-0804">Transcription</keyword>
<gene>
    <name evidence="4" type="ORF">Salat_1144000</name>
</gene>
<dbReference type="Gene3D" id="1.25.70.10">
    <property type="entry name" value="Transcription termination factor 3, mitochondrial"/>
    <property type="match status" value="1"/>
</dbReference>
<dbReference type="FunFam" id="1.25.70.10:FF:000001">
    <property type="entry name" value="Mitochondrial transcription termination factor-like"/>
    <property type="match status" value="1"/>
</dbReference>
<keyword evidence="3" id="KW-0809">Transit peptide</keyword>
<reference evidence="4" key="1">
    <citation type="submission" date="2020-06" db="EMBL/GenBank/DDBJ databases">
        <authorList>
            <person name="Li T."/>
            <person name="Hu X."/>
            <person name="Zhang T."/>
            <person name="Song X."/>
            <person name="Zhang H."/>
            <person name="Dai N."/>
            <person name="Sheng W."/>
            <person name="Hou X."/>
            <person name="Wei L."/>
        </authorList>
    </citation>
    <scope>NUCLEOTIDE SEQUENCE</scope>
    <source>
        <strain evidence="4">3651</strain>
        <tissue evidence="4">Leaf</tissue>
    </source>
</reference>
<dbReference type="Proteomes" id="UP001293254">
    <property type="component" value="Unassembled WGS sequence"/>
</dbReference>
<dbReference type="PANTHER" id="PTHR13068">
    <property type="entry name" value="CGI-12 PROTEIN-RELATED"/>
    <property type="match status" value="1"/>
</dbReference>
<dbReference type="AlphaFoldDB" id="A0AAE1YE72"/>
<evidence type="ECO:0000256" key="3">
    <source>
        <dbReference type="ARBA" id="ARBA00022946"/>
    </source>
</evidence>
<dbReference type="Pfam" id="PF02536">
    <property type="entry name" value="mTERF"/>
    <property type="match status" value="2"/>
</dbReference>
<evidence type="ECO:0000313" key="5">
    <source>
        <dbReference type="Proteomes" id="UP001293254"/>
    </source>
</evidence>
<keyword evidence="5" id="KW-1185">Reference proteome</keyword>
<sequence length="380" mass="43499">MMIPLVRKNLTRLFSENSSFLRQSHTSLSHYFSTKTENQTVDAQTVSEFLLHKHHFSPEAASQVASVLTRLKNPEKSDSILSFLKESGFSGTQVEKVVKYRPEFLSANLEKIIKPKIKVFQDFGFSADDIAEIVSKEPLVLHCSVKNRLIPSLSVLKGLLGSIVEVAKVLKTSGWFLVIDLEKTLVPNVEFLKSCGISIEQIIRLMPIFPRFFLHKPKIMRKFVEKADEMGVERSSGMFIYAVRVVSSMNKETWELKMKTFQDLGFSEDDILRVFRSAPMVFSVSENKIKKIIEVLLENGKYDMSCIVSNPTSLMYSVENRYKPRLQILEALEKRNLLKNWPGFGSMHIMSDKKFFEKFVAPYLDEVGEIYTAKSVQKGR</sequence>
<protein>
    <submittedName>
        <fullName evidence="4">Uncharacterized protein</fullName>
    </submittedName>
</protein>
<accession>A0AAE1YE72</accession>
<evidence type="ECO:0000313" key="4">
    <source>
        <dbReference type="EMBL" id="KAK4428444.1"/>
    </source>
</evidence>
<dbReference type="InterPro" id="IPR003690">
    <property type="entry name" value="MTERF"/>
</dbReference>
<reference evidence="4" key="2">
    <citation type="journal article" date="2024" name="Plant">
        <title>Genomic evolution and insights into agronomic trait innovations of Sesamum species.</title>
        <authorList>
            <person name="Miao H."/>
            <person name="Wang L."/>
            <person name="Qu L."/>
            <person name="Liu H."/>
            <person name="Sun Y."/>
            <person name="Le M."/>
            <person name="Wang Q."/>
            <person name="Wei S."/>
            <person name="Zheng Y."/>
            <person name="Lin W."/>
            <person name="Duan Y."/>
            <person name="Cao H."/>
            <person name="Xiong S."/>
            <person name="Wang X."/>
            <person name="Wei L."/>
            <person name="Li C."/>
            <person name="Ma Q."/>
            <person name="Ju M."/>
            <person name="Zhao R."/>
            <person name="Li G."/>
            <person name="Mu C."/>
            <person name="Tian Q."/>
            <person name="Mei H."/>
            <person name="Zhang T."/>
            <person name="Gao T."/>
            <person name="Zhang H."/>
        </authorList>
    </citation>
    <scope>NUCLEOTIDE SEQUENCE</scope>
    <source>
        <strain evidence="4">3651</strain>
    </source>
</reference>
<dbReference type="EMBL" id="JACGWO010000004">
    <property type="protein sequence ID" value="KAK4428444.1"/>
    <property type="molecule type" value="Genomic_DNA"/>
</dbReference>
<keyword evidence="2" id="KW-0805">Transcription regulation</keyword>
<comment type="caution">
    <text evidence="4">The sequence shown here is derived from an EMBL/GenBank/DDBJ whole genome shotgun (WGS) entry which is preliminary data.</text>
</comment>
<name>A0AAE1YE72_9LAMI</name>
<dbReference type="GO" id="GO:0003676">
    <property type="term" value="F:nucleic acid binding"/>
    <property type="evidence" value="ECO:0007669"/>
    <property type="project" value="InterPro"/>
</dbReference>